<name>A0A2P2E5I2_9LEPT</name>
<dbReference type="EMBL" id="BFBB01000014">
    <property type="protein sequence ID" value="GBF52128.1"/>
    <property type="molecule type" value="Genomic_DNA"/>
</dbReference>
<sequence>MNKSLSFLCPRKVGTDIERRNAKLQSNLRFTTVIYWELSDNNELKASREIEAIAMILIFYLLVQFCVMSYNELGYTTLSVAEPAEQALASARLLAEQEA</sequence>
<comment type="caution">
    <text evidence="1">The sequence shown here is derived from an EMBL/GenBank/DDBJ whole genome shotgun (WGS) entry which is preliminary data.</text>
</comment>
<reference evidence="1 2" key="1">
    <citation type="submission" date="2018-02" db="EMBL/GenBank/DDBJ databases">
        <title>Novel Leptospira species isolated from soil and water in Japan.</title>
        <authorList>
            <person name="Nakao R."/>
            <person name="Masuzawa T."/>
        </authorList>
    </citation>
    <scope>NUCLEOTIDE SEQUENCE [LARGE SCALE GENOMIC DNA]</scope>
    <source>
        <strain evidence="1 2">YH101</strain>
    </source>
</reference>
<accession>A0A2P2E5I2</accession>
<protein>
    <submittedName>
        <fullName evidence="1">Uncharacterized protein</fullName>
    </submittedName>
</protein>
<gene>
    <name evidence="1" type="ORF">LPTSP4_36660</name>
</gene>
<proteinExistence type="predicted"/>
<keyword evidence="2" id="KW-1185">Reference proteome</keyword>
<dbReference type="AlphaFoldDB" id="A0A2P2E5I2"/>
<evidence type="ECO:0000313" key="1">
    <source>
        <dbReference type="EMBL" id="GBF52128.1"/>
    </source>
</evidence>
<dbReference type="Proteomes" id="UP000245133">
    <property type="component" value="Unassembled WGS sequence"/>
</dbReference>
<evidence type="ECO:0000313" key="2">
    <source>
        <dbReference type="Proteomes" id="UP000245133"/>
    </source>
</evidence>
<organism evidence="1 2">
    <name type="scientific">Leptospira ryugenii</name>
    <dbReference type="NCBI Taxonomy" id="1917863"/>
    <lineage>
        <taxon>Bacteria</taxon>
        <taxon>Pseudomonadati</taxon>
        <taxon>Spirochaetota</taxon>
        <taxon>Spirochaetia</taxon>
        <taxon>Leptospirales</taxon>
        <taxon>Leptospiraceae</taxon>
        <taxon>Leptospira</taxon>
    </lineage>
</organism>